<comment type="caution">
    <text evidence="4">The sequence shown here is derived from an EMBL/GenBank/DDBJ whole genome shotgun (WGS) entry which is preliminary data.</text>
</comment>
<evidence type="ECO:0000313" key="4">
    <source>
        <dbReference type="EMBL" id="TXF88483.1"/>
    </source>
</evidence>
<dbReference type="Proteomes" id="UP000321907">
    <property type="component" value="Unassembled WGS sequence"/>
</dbReference>
<dbReference type="EMBL" id="VOXD01000022">
    <property type="protein sequence ID" value="TXF88483.1"/>
    <property type="molecule type" value="Genomic_DNA"/>
</dbReference>
<keyword evidence="3" id="KW-0812">Transmembrane</keyword>
<feature type="compositionally biased region" description="Polar residues" evidence="2">
    <location>
        <begin position="327"/>
        <end position="339"/>
    </location>
</feature>
<proteinExistence type="predicted"/>
<evidence type="ECO:0000313" key="5">
    <source>
        <dbReference type="Proteomes" id="UP000321907"/>
    </source>
</evidence>
<evidence type="ECO:0000256" key="3">
    <source>
        <dbReference type="SAM" id="Phobius"/>
    </source>
</evidence>
<feature type="transmembrane region" description="Helical" evidence="3">
    <location>
        <begin position="21"/>
        <end position="41"/>
    </location>
</feature>
<protein>
    <submittedName>
        <fullName evidence="4">Uncharacterized protein</fullName>
    </submittedName>
</protein>
<feature type="transmembrane region" description="Helical" evidence="3">
    <location>
        <begin position="47"/>
        <end position="65"/>
    </location>
</feature>
<keyword evidence="5" id="KW-1185">Reference proteome</keyword>
<reference evidence="4 5" key="1">
    <citation type="submission" date="2019-08" db="EMBL/GenBank/DDBJ databases">
        <title>Lewinella sp. strain SSH13 Genome sequencing and assembly.</title>
        <authorList>
            <person name="Kim I."/>
        </authorList>
    </citation>
    <scope>NUCLEOTIDE SEQUENCE [LARGE SCALE GENOMIC DNA]</scope>
    <source>
        <strain evidence="4 5">SSH13</strain>
    </source>
</reference>
<sequence>MEAPQMKPKSFWKKPEGITGLLFLAALVGGVGFLAVSLPWATILASTFYMAATIAVLGVLIYMVLDPKMRNLIFYAYKSVMRAITGMFVQIDPIGILKTYVEELQNNLRKMNKQISQLRAQMHKLKELIVNNEREIKNNLQIAGKAKETNKRNVMILKSRRAGRLKDSNMRLEELYKKMEVLYRVLTKMYENSQILAEDIKDQVMVKEQERKAIHASHGAMKSAMSVINGDPDQRAMFDMAMENITEDVANKVGEMERFMEMSANFMDSVDLQNGVFEEEGMQMLEQWEKESTSLLLGEEKDQLLLQAQSDNEVLDLDAPVPERARQSGSKNQYDSFFD</sequence>
<evidence type="ECO:0000256" key="1">
    <source>
        <dbReference type="SAM" id="Coils"/>
    </source>
</evidence>
<name>A0A5C7FFS8_9BACT</name>
<evidence type="ECO:0000256" key="2">
    <source>
        <dbReference type="SAM" id="MobiDB-lite"/>
    </source>
</evidence>
<dbReference type="OrthoDB" id="1157971at2"/>
<keyword evidence="3" id="KW-0472">Membrane</keyword>
<keyword evidence="3" id="KW-1133">Transmembrane helix</keyword>
<dbReference type="AlphaFoldDB" id="A0A5C7FFS8"/>
<organism evidence="4 5">
    <name type="scientific">Neolewinella aurantiaca</name>
    <dbReference type="NCBI Taxonomy" id="2602767"/>
    <lineage>
        <taxon>Bacteria</taxon>
        <taxon>Pseudomonadati</taxon>
        <taxon>Bacteroidota</taxon>
        <taxon>Saprospiria</taxon>
        <taxon>Saprospirales</taxon>
        <taxon>Lewinellaceae</taxon>
        <taxon>Neolewinella</taxon>
    </lineage>
</organism>
<feature type="region of interest" description="Disordered" evidence="2">
    <location>
        <begin position="315"/>
        <end position="339"/>
    </location>
</feature>
<feature type="coiled-coil region" evidence="1">
    <location>
        <begin position="94"/>
        <end position="135"/>
    </location>
</feature>
<gene>
    <name evidence="4" type="ORF">FUA23_14450</name>
</gene>
<keyword evidence="1" id="KW-0175">Coiled coil</keyword>
<accession>A0A5C7FFS8</accession>